<dbReference type="Gene3D" id="3.30.460.10">
    <property type="entry name" value="Beta Polymerase, domain 2"/>
    <property type="match status" value="1"/>
</dbReference>
<dbReference type="AlphaFoldDB" id="A8ZY51"/>
<evidence type="ECO:0000259" key="1">
    <source>
        <dbReference type="Pfam" id="PF01909"/>
    </source>
</evidence>
<dbReference type="PANTHER" id="PTHR43449">
    <property type="entry name" value="NUCLEOTIDYLTRANSFERASE"/>
    <property type="match status" value="1"/>
</dbReference>
<dbReference type="HOGENOM" id="CLU_130257_9_4_7"/>
<dbReference type="CDD" id="cd05403">
    <property type="entry name" value="NT_KNTase_like"/>
    <property type="match status" value="1"/>
</dbReference>
<dbReference type="eggNOG" id="COG1708">
    <property type="taxonomic scope" value="Bacteria"/>
</dbReference>
<feature type="domain" description="Polymerase nucleotidyl transferase" evidence="1">
    <location>
        <begin position="19"/>
        <end position="69"/>
    </location>
</feature>
<sequence>MAPTKDAVIRDIRRYGATLRENSIPVQRVLLFGSWARGAAGEDSDVDIALISDKFTGDRFEDRRRIVPLRRAINNRIEPIPFNSKTFANGGNLIDEIIRHGEEIDAVV</sequence>
<dbReference type="GO" id="GO:0016779">
    <property type="term" value="F:nucleotidyltransferase activity"/>
    <property type="evidence" value="ECO:0007669"/>
    <property type="project" value="InterPro"/>
</dbReference>
<dbReference type="Pfam" id="PF01909">
    <property type="entry name" value="NTP_transf_2"/>
    <property type="match status" value="1"/>
</dbReference>
<dbReference type="Proteomes" id="UP000008561">
    <property type="component" value="Chromosome"/>
</dbReference>
<evidence type="ECO:0000313" key="3">
    <source>
        <dbReference type="Proteomes" id="UP000008561"/>
    </source>
</evidence>
<reference evidence="2 3" key="1">
    <citation type="submission" date="2007-10" db="EMBL/GenBank/DDBJ databases">
        <title>Complete sequence of Desulfococcus oleovorans Hxd3.</title>
        <authorList>
            <consortium name="US DOE Joint Genome Institute"/>
            <person name="Copeland A."/>
            <person name="Lucas S."/>
            <person name="Lapidus A."/>
            <person name="Barry K."/>
            <person name="Glavina del Rio T."/>
            <person name="Dalin E."/>
            <person name="Tice H."/>
            <person name="Pitluck S."/>
            <person name="Kiss H."/>
            <person name="Brettin T."/>
            <person name="Bruce D."/>
            <person name="Detter J.C."/>
            <person name="Han C."/>
            <person name="Schmutz J."/>
            <person name="Larimer F."/>
            <person name="Land M."/>
            <person name="Hauser L."/>
            <person name="Kyrpides N."/>
            <person name="Kim E."/>
            <person name="Wawrik B."/>
            <person name="Richardson P."/>
        </authorList>
    </citation>
    <scope>NUCLEOTIDE SEQUENCE [LARGE SCALE GENOMIC DNA]</scope>
    <source>
        <strain evidence="3">DSM 6200 / JCM 39069 / Hxd3</strain>
    </source>
</reference>
<dbReference type="SUPFAM" id="SSF81301">
    <property type="entry name" value="Nucleotidyltransferase"/>
    <property type="match status" value="1"/>
</dbReference>
<organism evidence="2 3">
    <name type="scientific">Desulfosudis oleivorans (strain DSM 6200 / JCM 39069 / Hxd3)</name>
    <name type="common">Desulfococcus oleovorans</name>
    <dbReference type="NCBI Taxonomy" id="96561"/>
    <lineage>
        <taxon>Bacteria</taxon>
        <taxon>Pseudomonadati</taxon>
        <taxon>Thermodesulfobacteriota</taxon>
        <taxon>Desulfobacteria</taxon>
        <taxon>Desulfobacterales</taxon>
        <taxon>Desulfosudaceae</taxon>
        <taxon>Desulfosudis</taxon>
    </lineage>
</organism>
<dbReference type="InterPro" id="IPR043519">
    <property type="entry name" value="NT_sf"/>
</dbReference>
<dbReference type="STRING" id="96561.Dole_1252"/>
<proteinExistence type="predicted"/>
<dbReference type="PANTHER" id="PTHR43449:SF1">
    <property type="entry name" value="POLYMERASE BETA NUCLEOTIDYLTRANSFERASE DOMAIN-CONTAINING PROTEIN"/>
    <property type="match status" value="1"/>
</dbReference>
<gene>
    <name evidence="2" type="ordered locus">Dole_1252</name>
</gene>
<accession>A8ZY51</accession>
<dbReference type="KEGG" id="dol:Dole_1252"/>
<dbReference type="EMBL" id="CP000859">
    <property type="protein sequence ID" value="ABW67058.1"/>
    <property type="molecule type" value="Genomic_DNA"/>
</dbReference>
<keyword evidence="3" id="KW-1185">Reference proteome</keyword>
<dbReference type="RefSeq" id="WP_012174675.1">
    <property type="nucleotide sequence ID" value="NC_009943.1"/>
</dbReference>
<name>A8ZY51_DESOH</name>
<protein>
    <submittedName>
        <fullName evidence="2">DNA polymerase beta domain protein region</fullName>
    </submittedName>
</protein>
<dbReference type="InterPro" id="IPR002934">
    <property type="entry name" value="Polymerase_NTP_transf_dom"/>
</dbReference>
<evidence type="ECO:0000313" key="2">
    <source>
        <dbReference type="EMBL" id="ABW67058.1"/>
    </source>
</evidence>